<sequence>MKVFSLIFVVMLIIAMASPLLAQHGRGRGYGGGRGGGYGGGRGGYRGGRGGYGGGRGGGYGGRGHRGAYIGCSKGGGICGGNRGTICCDLNFICLDYPGQTGICVPKLDGTPAL</sequence>
<evidence type="ECO:0000313" key="2">
    <source>
        <dbReference type="EMBL" id="KAF7490540.1"/>
    </source>
</evidence>
<reference evidence="4" key="1">
    <citation type="journal article" date="2020" name="PLoS Negl. Trop. Dis.">
        <title>High-quality nuclear genome for Sarcoptes scabiei-A critical resource for a neglected parasite.</title>
        <authorList>
            <person name="Korhonen P.K."/>
            <person name="Gasser R.B."/>
            <person name="Ma G."/>
            <person name="Wang T."/>
            <person name="Stroehlein A.J."/>
            <person name="Young N.D."/>
            <person name="Ang C.S."/>
            <person name="Fernando D.D."/>
            <person name="Lu H.C."/>
            <person name="Taylor S."/>
            <person name="Reynolds S.L."/>
            <person name="Mofiz E."/>
            <person name="Najaraj S.H."/>
            <person name="Gowda H."/>
            <person name="Madugundu A."/>
            <person name="Renuse S."/>
            <person name="Holt D."/>
            <person name="Pandey A."/>
            <person name="Papenfuss A.T."/>
            <person name="Fischer K."/>
        </authorList>
    </citation>
    <scope>NUCLEOTIDE SEQUENCE [LARGE SCALE GENOMIC DNA]</scope>
</reference>
<evidence type="ECO:0000313" key="4">
    <source>
        <dbReference type="Proteomes" id="UP000070412"/>
    </source>
</evidence>
<keyword evidence="4" id="KW-1185">Reference proteome</keyword>
<gene>
    <name evidence="2" type="ORF">SSS_6202</name>
</gene>
<reference evidence="2" key="2">
    <citation type="submission" date="2020-01" db="EMBL/GenBank/DDBJ databases">
        <authorList>
            <person name="Korhonen P.K.K."/>
            <person name="Guangxu M.G."/>
            <person name="Wang T.W."/>
            <person name="Stroehlein A.J.S."/>
            <person name="Young N.D."/>
            <person name="Ang C.-S.A."/>
            <person name="Fernando D.W.F."/>
            <person name="Lu H.L."/>
            <person name="Taylor S.T."/>
            <person name="Ehtesham M.E.M."/>
            <person name="Najaraj S.H.N."/>
            <person name="Harsha G.H.G."/>
            <person name="Madugundu A.M."/>
            <person name="Renuse S.R."/>
            <person name="Holt D.H."/>
            <person name="Pandey A.P."/>
            <person name="Papenfuss A.P."/>
            <person name="Gasser R.B.G."/>
            <person name="Fischer K.F."/>
        </authorList>
    </citation>
    <scope>NUCLEOTIDE SEQUENCE</scope>
    <source>
        <strain evidence="2">SSS_KF_BRIS2020</strain>
    </source>
</reference>
<dbReference type="AlphaFoldDB" id="A0A834R4Z8"/>
<dbReference type="EnsemblMetazoa" id="SSS_6202s_mrna">
    <property type="protein sequence ID" value="KAF7490540.1"/>
    <property type="gene ID" value="SSS_6202"/>
</dbReference>
<feature type="signal peptide" evidence="1">
    <location>
        <begin position="1"/>
        <end position="22"/>
    </location>
</feature>
<organism evidence="2">
    <name type="scientific">Sarcoptes scabiei</name>
    <name type="common">Itch mite</name>
    <name type="synonym">Acarus scabiei</name>
    <dbReference type="NCBI Taxonomy" id="52283"/>
    <lineage>
        <taxon>Eukaryota</taxon>
        <taxon>Metazoa</taxon>
        <taxon>Ecdysozoa</taxon>
        <taxon>Arthropoda</taxon>
        <taxon>Chelicerata</taxon>
        <taxon>Arachnida</taxon>
        <taxon>Acari</taxon>
        <taxon>Acariformes</taxon>
        <taxon>Sarcoptiformes</taxon>
        <taxon>Astigmata</taxon>
        <taxon>Psoroptidia</taxon>
        <taxon>Sarcoptoidea</taxon>
        <taxon>Sarcoptidae</taxon>
        <taxon>Sarcoptinae</taxon>
        <taxon>Sarcoptes</taxon>
    </lineage>
</organism>
<reference evidence="3" key="3">
    <citation type="submission" date="2022-06" db="UniProtKB">
        <authorList>
            <consortium name="EnsemblMetazoa"/>
        </authorList>
    </citation>
    <scope>IDENTIFICATION</scope>
</reference>
<feature type="chain" id="PRO_5038259188" evidence="1">
    <location>
        <begin position="23"/>
        <end position="114"/>
    </location>
</feature>
<proteinExistence type="predicted"/>
<evidence type="ECO:0000313" key="3">
    <source>
        <dbReference type="EnsemblMetazoa" id="KAF7490540.1"/>
    </source>
</evidence>
<evidence type="ECO:0000256" key="1">
    <source>
        <dbReference type="SAM" id="SignalP"/>
    </source>
</evidence>
<dbReference type="EMBL" id="WVUK01000062">
    <property type="protein sequence ID" value="KAF7490540.1"/>
    <property type="molecule type" value="Genomic_DNA"/>
</dbReference>
<protein>
    <submittedName>
        <fullName evidence="2 3">Uncharacterized protein</fullName>
    </submittedName>
</protein>
<name>A0A834R4Z8_SARSC</name>
<keyword evidence="1" id="KW-0732">Signal</keyword>
<dbReference type="Proteomes" id="UP000070412">
    <property type="component" value="Unassembled WGS sequence"/>
</dbReference>
<accession>A0A834R4Z8</accession>